<keyword evidence="2" id="KW-0547">Nucleotide-binding</keyword>
<organism evidence="5 6">
    <name type="scientific">Streptomyces wuyuanensis</name>
    <dbReference type="NCBI Taxonomy" id="1196353"/>
    <lineage>
        <taxon>Bacteria</taxon>
        <taxon>Bacillati</taxon>
        <taxon>Actinomycetota</taxon>
        <taxon>Actinomycetes</taxon>
        <taxon>Kitasatosporales</taxon>
        <taxon>Streptomycetaceae</taxon>
        <taxon>Streptomyces</taxon>
    </lineage>
</organism>
<dbReference type="Proteomes" id="UP000199063">
    <property type="component" value="Unassembled WGS sequence"/>
</dbReference>
<dbReference type="RefSeq" id="WP_093659057.1">
    <property type="nucleotide sequence ID" value="NZ_FNHI01000020.1"/>
</dbReference>
<feature type="domain" description="UspA" evidence="4">
    <location>
        <begin position="12"/>
        <end position="131"/>
    </location>
</feature>
<keyword evidence="3" id="KW-0067">ATP-binding</keyword>
<dbReference type="PANTHER" id="PTHR46268:SF27">
    <property type="entry name" value="UNIVERSAL STRESS PROTEIN RV2623"/>
    <property type="match status" value="1"/>
</dbReference>
<evidence type="ECO:0000313" key="5">
    <source>
        <dbReference type="EMBL" id="SDN14579.1"/>
    </source>
</evidence>
<dbReference type="GeneID" id="40832496"/>
<dbReference type="STRING" id="1196353.SAMN05444921_12053"/>
<dbReference type="PRINTS" id="PR01438">
    <property type="entry name" value="UNVRSLSTRESS"/>
</dbReference>
<evidence type="ECO:0000256" key="2">
    <source>
        <dbReference type="ARBA" id="ARBA00022741"/>
    </source>
</evidence>
<keyword evidence="6" id="KW-1185">Reference proteome</keyword>
<dbReference type="InterPro" id="IPR006015">
    <property type="entry name" value="Universal_stress_UspA"/>
</dbReference>
<dbReference type="OrthoDB" id="9784123at2"/>
<dbReference type="Pfam" id="PF00582">
    <property type="entry name" value="Usp"/>
    <property type="match status" value="2"/>
</dbReference>
<sequence>MVNDATTPTGPVLAGVDQGGQEYVVRCAAEQAALHDVPLHLLHVAEHHGTPAQGAEVVAPLEGIVRTEFPGVSVTTEAVSGRASAVLVERSALASWTVVGHRGSGGFSRLPLGSVSWQVATHAAGPVIVVRPGDTPPDPEKRVVAGVDVADSSGISSHALDVAFAEAALRGASLELVHGSFHLGETPTGPGMAAPDFDVLDEAVRAALREEADKRRDRYPGVPVRLHAERLRAATLLAEASRGAVLLVVGSHGRSGLRRLLLGSVSSEVLHTAACPVAVVHTTHPG</sequence>
<name>A0A1G9YZK0_9ACTN</name>
<feature type="domain" description="UspA" evidence="4">
    <location>
        <begin position="141"/>
        <end position="281"/>
    </location>
</feature>
<comment type="similarity">
    <text evidence="1">Belongs to the universal stress protein A family.</text>
</comment>
<dbReference type="Gene3D" id="3.40.50.620">
    <property type="entry name" value="HUPs"/>
    <property type="match status" value="2"/>
</dbReference>
<dbReference type="EMBL" id="FNHI01000020">
    <property type="protein sequence ID" value="SDN14579.1"/>
    <property type="molecule type" value="Genomic_DNA"/>
</dbReference>
<evidence type="ECO:0000256" key="1">
    <source>
        <dbReference type="ARBA" id="ARBA00008791"/>
    </source>
</evidence>
<dbReference type="InterPro" id="IPR014729">
    <property type="entry name" value="Rossmann-like_a/b/a_fold"/>
</dbReference>
<dbReference type="InterPro" id="IPR006016">
    <property type="entry name" value="UspA"/>
</dbReference>
<evidence type="ECO:0000313" key="6">
    <source>
        <dbReference type="Proteomes" id="UP000199063"/>
    </source>
</evidence>
<gene>
    <name evidence="5" type="ORF">SAMN05444921_12053</name>
</gene>
<evidence type="ECO:0000259" key="4">
    <source>
        <dbReference type="Pfam" id="PF00582"/>
    </source>
</evidence>
<dbReference type="GO" id="GO:0005524">
    <property type="term" value="F:ATP binding"/>
    <property type="evidence" value="ECO:0007669"/>
    <property type="project" value="UniProtKB-KW"/>
</dbReference>
<dbReference type="AlphaFoldDB" id="A0A1G9YZK0"/>
<reference evidence="6" key="1">
    <citation type="submission" date="2016-10" db="EMBL/GenBank/DDBJ databases">
        <authorList>
            <person name="Varghese N."/>
            <person name="Submissions S."/>
        </authorList>
    </citation>
    <scope>NUCLEOTIDE SEQUENCE [LARGE SCALE GENOMIC DNA]</scope>
    <source>
        <strain evidence="6">CGMCC 4.7042</strain>
    </source>
</reference>
<proteinExistence type="inferred from homology"/>
<evidence type="ECO:0000256" key="3">
    <source>
        <dbReference type="ARBA" id="ARBA00022840"/>
    </source>
</evidence>
<dbReference type="PANTHER" id="PTHR46268">
    <property type="entry name" value="STRESS RESPONSE PROTEIN NHAX"/>
    <property type="match status" value="1"/>
</dbReference>
<protein>
    <submittedName>
        <fullName evidence="5">Nucleotide-binding universal stress protein, UspA family</fullName>
    </submittedName>
</protein>
<dbReference type="SUPFAM" id="SSF52402">
    <property type="entry name" value="Adenine nucleotide alpha hydrolases-like"/>
    <property type="match status" value="2"/>
</dbReference>
<accession>A0A1G9YZK0</accession>